<feature type="region of interest" description="Disordered" evidence="3">
    <location>
        <begin position="442"/>
        <end position="485"/>
    </location>
</feature>
<evidence type="ECO:0000256" key="2">
    <source>
        <dbReference type="ARBA" id="ARBA00023242"/>
    </source>
</evidence>
<accession>A0A9W9DRV5</accession>
<evidence type="ECO:0000256" key="1">
    <source>
        <dbReference type="ARBA" id="ARBA00004123"/>
    </source>
</evidence>
<proteinExistence type="predicted"/>
<protein>
    <submittedName>
        <fullName evidence="4">F/Y rich C-terminus-domain-containing protein</fullName>
    </submittedName>
</protein>
<name>A0A9W9DRV5_9AGAR</name>
<dbReference type="InterPro" id="IPR003889">
    <property type="entry name" value="FYrich_C"/>
</dbReference>
<dbReference type="SMART" id="SM00542">
    <property type="entry name" value="FYRC"/>
    <property type="match status" value="1"/>
</dbReference>
<dbReference type="PROSITE" id="PS51542">
    <property type="entry name" value="FYRN"/>
    <property type="match status" value="1"/>
</dbReference>
<feature type="region of interest" description="Disordered" evidence="3">
    <location>
        <begin position="112"/>
        <end position="155"/>
    </location>
</feature>
<feature type="compositionally biased region" description="Low complexity" evidence="3">
    <location>
        <begin position="404"/>
        <end position="419"/>
    </location>
</feature>
<evidence type="ECO:0000313" key="4">
    <source>
        <dbReference type="EMBL" id="KAJ4482411.1"/>
    </source>
</evidence>
<dbReference type="InterPro" id="IPR003888">
    <property type="entry name" value="FYrich_N"/>
</dbReference>
<feature type="compositionally biased region" description="Low complexity" evidence="3">
    <location>
        <begin position="33"/>
        <end position="48"/>
    </location>
</feature>
<dbReference type="PROSITE" id="PS51543">
    <property type="entry name" value="FYRC"/>
    <property type="match status" value="1"/>
</dbReference>
<feature type="region of interest" description="Disordered" evidence="3">
    <location>
        <begin position="377"/>
        <end position="423"/>
    </location>
</feature>
<reference evidence="4" key="1">
    <citation type="submission" date="2022-08" db="EMBL/GenBank/DDBJ databases">
        <title>A Global Phylogenomic Analysis of the Shiitake Genus Lentinula.</title>
        <authorList>
            <consortium name="DOE Joint Genome Institute"/>
            <person name="Sierra-Patev S."/>
            <person name="Min B."/>
            <person name="Naranjo-Ortiz M."/>
            <person name="Looney B."/>
            <person name="Konkel Z."/>
            <person name="Slot J.C."/>
            <person name="Sakamoto Y."/>
            <person name="Steenwyk J.L."/>
            <person name="Rokas A."/>
            <person name="Carro J."/>
            <person name="Camarero S."/>
            <person name="Ferreira P."/>
            <person name="Molpeceres G."/>
            <person name="Ruiz-Duenas F.J."/>
            <person name="Serrano A."/>
            <person name="Henrissat B."/>
            <person name="Drula E."/>
            <person name="Hughes K.W."/>
            <person name="Mata J.L."/>
            <person name="Ishikawa N.K."/>
            <person name="Vargas-Isla R."/>
            <person name="Ushijima S."/>
            <person name="Smith C.A."/>
            <person name="Ahrendt S."/>
            <person name="Andreopoulos W."/>
            <person name="He G."/>
            <person name="Labutti K."/>
            <person name="Lipzen A."/>
            <person name="Ng V."/>
            <person name="Riley R."/>
            <person name="Sandor L."/>
            <person name="Barry K."/>
            <person name="Martinez A.T."/>
            <person name="Xiao Y."/>
            <person name="Gibbons J.G."/>
            <person name="Terashima K."/>
            <person name="Grigoriev I.V."/>
            <person name="Hibbett D.S."/>
        </authorList>
    </citation>
    <scope>NUCLEOTIDE SEQUENCE</scope>
    <source>
        <strain evidence="4">JLM2183</strain>
    </source>
</reference>
<dbReference type="Gene3D" id="3.30.160.360">
    <property type="match status" value="1"/>
</dbReference>
<evidence type="ECO:0000256" key="3">
    <source>
        <dbReference type="SAM" id="MobiDB-lite"/>
    </source>
</evidence>
<evidence type="ECO:0000313" key="5">
    <source>
        <dbReference type="Proteomes" id="UP001150266"/>
    </source>
</evidence>
<organism evidence="4 5">
    <name type="scientific">Lentinula aciculospora</name>
    <dbReference type="NCBI Taxonomy" id="153920"/>
    <lineage>
        <taxon>Eukaryota</taxon>
        <taxon>Fungi</taxon>
        <taxon>Dikarya</taxon>
        <taxon>Basidiomycota</taxon>
        <taxon>Agaricomycotina</taxon>
        <taxon>Agaricomycetes</taxon>
        <taxon>Agaricomycetidae</taxon>
        <taxon>Agaricales</taxon>
        <taxon>Marasmiineae</taxon>
        <taxon>Omphalotaceae</taxon>
        <taxon>Lentinula</taxon>
    </lineage>
</organism>
<dbReference type="EMBL" id="JAOTPV010000005">
    <property type="protein sequence ID" value="KAJ4482411.1"/>
    <property type="molecule type" value="Genomic_DNA"/>
</dbReference>
<feature type="compositionally biased region" description="Polar residues" evidence="3">
    <location>
        <begin position="124"/>
        <end position="151"/>
    </location>
</feature>
<feature type="compositionally biased region" description="Pro residues" evidence="3">
    <location>
        <begin position="469"/>
        <end position="480"/>
    </location>
</feature>
<keyword evidence="2" id="KW-0539">Nucleus</keyword>
<comment type="caution">
    <text evidence="4">The sequence shown here is derived from an EMBL/GenBank/DDBJ whole genome shotgun (WGS) entry which is preliminary data.</text>
</comment>
<comment type="subcellular location">
    <subcellularLocation>
        <location evidence="1">Nucleus</location>
    </subcellularLocation>
</comment>
<dbReference type="PANTHER" id="PTHR22715">
    <property type="entry name" value="TRANSFORMING GROWTH FACTOR BETA REGULATED GENE 1"/>
    <property type="match status" value="1"/>
</dbReference>
<dbReference type="GO" id="GO:0051726">
    <property type="term" value="P:regulation of cell cycle"/>
    <property type="evidence" value="ECO:0007669"/>
    <property type="project" value="TreeGrafter"/>
</dbReference>
<dbReference type="OrthoDB" id="285793at2759"/>
<dbReference type="AlphaFoldDB" id="A0A9W9DRV5"/>
<gene>
    <name evidence="4" type="ORF">J3R30DRAFT_2168880</name>
</gene>
<feature type="compositionally biased region" description="Polar residues" evidence="3">
    <location>
        <begin position="16"/>
        <end position="25"/>
    </location>
</feature>
<feature type="compositionally biased region" description="Low complexity" evidence="3">
    <location>
        <begin position="112"/>
        <end position="122"/>
    </location>
</feature>
<feature type="compositionally biased region" description="Polar residues" evidence="3">
    <location>
        <begin position="577"/>
        <end position="595"/>
    </location>
</feature>
<dbReference type="Pfam" id="PF05965">
    <property type="entry name" value="FYRC"/>
    <property type="match status" value="1"/>
</dbReference>
<dbReference type="InterPro" id="IPR040092">
    <property type="entry name" value="TBRG1"/>
</dbReference>
<keyword evidence="5" id="KW-1185">Reference proteome</keyword>
<dbReference type="PANTHER" id="PTHR22715:SF0">
    <property type="entry name" value="TRANSFORMING GROWTH FACTOR BETA REGULATOR 1"/>
    <property type="match status" value="1"/>
</dbReference>
<feature type="compositionally biased region" description="Basic and acidic residues" evidence="3">
    <location>
        <begin position="314"/>
        <end position="326"/>
    </location>
</feature>
<dbReference type="Proteomes" id="UP001150266">
    <property type="component" value="Unassembled WGS sequence"/>
</dbReference>
<sequence length="595" mass="63550">MNSEAQQKVAIMLANRSVNGTTNPTIDPALQNQSQPRPTTLPSTSLSSNPYAMYLTNTRSGSGPAPAYSPFANPYYFLTLPPATISIPGIPIIYACPPPAAVPVPGPQSVMSSSLISSSIESRPAQSQTQGLPPSANSGADQNATNQPSSSRRLKSHVIVSKSYSIPTIPRDKHGQPMLPLNVGIMTVVRLGTVCTRDHFHSERYIFPVGYTVTRRYLSTIDPTSDVVYHCTILDGGDGPKFQIVPSDEPDKPLIASTATGAWSSIVRKANDIRKRQHSNSVSGPDFFGLSQNTIRHLIQQLPGAEKLAKKGTRMSEGENDKEEGKGSAGGSKRPRFSGTYVWQNYNEGGPLGGRHAAVIPALPDQYDSAQRTDRLYNESAGSESTPGRLHDVNGGATRSDSPSGTSATISAATDADGAPKGTGLSYYPPHVMAQAESRQPYYYTPHSNSPQSYYPAHPLQSLHQPYQPLQPPTSHPQPPLQHHHHVQATFASLLNSFASAQGAGNITMPDAVVVPTTLPIASTAPAPSSSNEGMEIPVKGRSVEHKQSTDGDSGEGNEGSRAEEIQADFKVPGNIVDSQHSPLQGPNHNQDQQE</sequence>
<feature type="region of interest" description="Disordered" evidence="3">
    <location>
        <begin position="523"/>
        <end position="595"/>
    </location>
</feature>
<dbReference type="SMART" id="SM00541">
    <property type="entry name" value="FYRN"/>
    <property type="match status" value="1"/>
</dbReference>
<feature type="region of interest" description="Disordered" evidence="3">
    <location>
        <begin position="304"/>
        <end position="336"/>
    </location>
</feature>
<dbReference type="GO" id="GO:0005634">
    <property type="term" value="C:nucleus"/>
    <property type="evidence" value="ECO:0007669"/>
    <property type="project" value="UniProtKB-SubCell"/>
</dbReference>
<feature type="region of interest" description="Disordered" evidence="3">
    <location>
        <begin position="16"/>
        <end position="49"/>
    </location>
</feature>
<dbReference type="Pfam" id="PF05964">
    <property type="entry name" value="FYRN"/>
    <property type="match status" value="1"/>
</dbReference>